<dbReference type="Pfam" id="PF17921">
    <property type="entry name" value="Integrase_H2C2"/>
    <property type="match status" value="1"/>
</dbReference>
<dbReference type="EMBL" id="SBJO01001313">
    <property type="protein sequence ID" value="KAF9747735.1"/>
    <property type="molecule type" value="Genomic_DNA"/>
</dbReference>
<gene>
    <name evidence="2" type="primary">pol_137</name>
    <name evidence="2" type="ORF">NGRA_3510</name>
</gene>
<evidence type="ECO:0000313" key="2">
    <source>
        <dbReference type="EMBL" id="KAF9747735.1"/>
    </source>
</evidence>
<evidence type="ECO:0000313" key="3">
    <source>
        <dbReference type="Proteomes" id="UP000740883"/>
    </source>
</evidence>
<name>A0A9P6GX49_9MICR</name>
<sequence>MTDADALSRQFEGEVEDKTVREISKQVLGKIEKHRRVIDGIEHWEFDTGRRAEIPKMEDREKLITEVHRNLNHRGVKGTYYQIKQKYYWPGMKDHITQKLKALVEISAPNFF</sequence>
<dbReference type="AlphaFoldDB" id="A0A9P6GX49"/>
<feature type="domain" description="Integrase zinc-binding" evidence="1">
    <location>
        <begin position="58"/>
        <end position="100"/>
    </location>
</feature>
<dbReference type="OrthoDB" id="1938712at2759"/>
<protein>
    <submittedName>
        <fullName evidence="2">Pro-Pol polyprotein</fullName>
    </submittedName>
</protein>
<comment type="caution">
    <text evidence="2">The sequence shown here is derived from an EMBL/GenBank/DDBJ whole genome shotgun (WGS) entry which is preliminary data.</text>
</comment>
<dbReference type="Proteomes" id="UP000740883">
    <property type="component" value="Unassembled WGS sequence"/>
</dbReference>
<proteinExistence type="predicted"/>
<dbReference type="InterPro" id="IPR041588">
    <property type="entry name" value="Integrase_H2C2"/>
</dbReference>
<reference evidence="2 3" key="1">
    <citation type="journal article" date="2020" name="Genome Biol. Evol.">
        <title>Comparative genomics of strictly vertically transmitted, feminizing microsporidia endosymbionts of amphipod crustaceans.</title>
        <authorList>
            <person name="Cormier A."/>
            <person name="Chebbi M.A."/>
            <person name="Giraud I."/>
            <person name="Wattier R."/>
            <person name="Teixeira M."/>
            <person name="Gilbert C."/>
            <person name="Rigaud T."/>
            <person name="Cordaux R."/>
        </authorList>
    </citation>
    <scope>NUCLEOTIDE SEQUENCE [LARGE SCALE GENOMIC DNA]</scope>
    <source>
        <strain evidence="2 3">Ou3-Ou53</strain>
    </source>
</reference>
<evidence type="ECO:0000259" key="1">
    <source>
        <dbReference type="Pfam" id="PF17921"/>
    </source>
</evidence>
<organism evidence="2 3">
    <name type="scientific">Nosema granulosis</name>
    <dbReference type="NCBI Taxonomy" id="83296"/>
    <lineage>
        <taxon>Eukaryota</taxon>
        <taxon>Fungi</taxon>
        <taxon>Fungi incertae sedis</taxon>
        <taxon>Microsporidia</taxon>
        <taxon>Nosematidae</taxon>
        <taxon>Nosema</taxon>
    </lineage>
</organism>
<dbReference type="Gene3D" id="1.10.340.70">
    <property type="match status" value="1"/>
</dbReference>
<keyword evidence="3" id="KW-1185">Reference proteome</keyword>
<accession>A0A9P6GX49</accession>